<keyword evidence="2" id="KW-1185">Reference proteome</keyword>
<comment type="caution">
    <text evidence="1">The sequence shown here is derived from an EMBL/GenBank/DDBJ whole genome shotgun (WGS) entry which is preliminary data.</text>
</comment>
<dbReference type="EMBL" id="JAHUTI010023781">
    <property type="protein sequence ID" value="MED6240338.1"/>
    <property type="molecule type" value="Genomic_DNA"/>
</dbReference>
<name>A0ABU7AR04_9TELE</name>
<proteinExistence type="predicted"/>
<reference evidence="1 2" key="1">
    <citation type="submission" date="2021-07" db="EMBL/GenBank/DDBJ databases">
        <authorList>
            <person name="Palmer J.M."/>
        </authorList>
    </citation>
    <scope>NUCLEOTIDE SEQUENCE [LARGE SCALE GENOMIC DNA]</scope>
    <source>
        <strain evidence="1 2">AT_MEX2019</strain>
        <tissue evidence="1">Muscle</tissue>
    </source>
</reference>
<evidence type="ECO:0000313" key="1">
    <source>
        <dbReference type="EMBL" id="MED6240338.1"/>
    </source>
</evidence>
<gene>
    <name evidence="1" type="ORF">ATANTOWER_019607</name>
</gene>
<protein>
    <submittedName>
        <fullName evidence="1">Uncharacterized protein</fullName>
    </submittedName>
</protein>
<evidence type="ECO:0000313" key="2">
    <source>
        <dbReference type="Proteomes" id="UP001345963"/>
    </source>
</evidence>
<dbReference type="Proteomes" id="UP001345963">
    <property type="component" value="Unassembled WGS sequence"/>
</dbReference>
<sequence>MVAAAVCYGSCFSSASTKNLVRVNWKMDGATYMAILAEDLQNNSSIGGDSPSSRTTNLNIQTFKAYLFVGIVQLKSRPKCYEETVAEHEVCCSRMTFIQSD</sequence>
<accession>A0ABU7AR04</accession>
<organism evidence="1 2">
    <name type="scientific">Ataeniobius toweri</name>
    <dbReference type="NCBI Taxonomy" id="208326"/>
    <lineage>
        <taxon>Eukaryota</taxon>
        <taxon>Metazoa</taxon>
        <taxon>Chordata</taxon>
        <taxon>Craniata</taxon>
        <taxon>Vertebrata</taxon>
        <taxon>Euteleostomi</taxon>
        <taxon>Actinopterygii</taxon>
        <taxon>Neopterygii</taxon>
        <taxon>Teleostei</taxon>
        <taxon>Neoteleostei</taxon>
        <taxon>Acanthomorphata</taxon>
        <taxon>Ovalentaria</taxon>
        <taxon>Atherinomorphae</taxon>
        <taxon>Cyprinodontiformes</taxon>
        <taxon>Goodeidae</taxon>
        <taxon>Ataeniobius</taxon>
    </lineage>
</organism>